<reference evidence="1" key="1">
    <citation type="journal article" date="2015" name="Nature">
        <title>Complex archaea that bridge the gap between prokaryotes and eukaryotes.</title>
        <authorList>
            <person name="Spang A."/>
            <person name="Saw J.H."/>
            <person name="Jorgensen S.L."/>
            <person name="Zaremba-Niedzwiedzka K."/>
            <person name="Martijn J."/>
            <person name="Lind A.E."/>
            <person name="van Eijk R."/>
            <person name="Schleper C."/>
            <person name="Guy L."/>
            <person name="Ettema T.J."/>
        </authorList>
    </citation>
    <scope>NUCLEOTIDE SEQUENCE</scope>
</reference>
<evidence type="ECO:0000313" key="1">
    <source>
        <dbReference type="EMBL" id="KKL19579.1"/>
    </source>
</evidence>
<sequence>MKKCNACTVMVPDECIVDRAQINTGGDTICACCHVECVPEDAETLRDQVDVQLAWQMSEPRMKLAVTTARICDSADTQAIENGAYSDGYNASPGVMAVIDNMRPDGTTLSEIWENGFSDDADQREFLTRLLGDLNEDEEFLDSIRNLSEGETRTHTEYWGDRITIEFRREHGTIVATFPADDTSLRVICD</sequence>
<dbReference type="EMBL" id="LAZR01038434">
    <property type="protein sequence ID" value="KKL19579.1"/>
    <property type="molecule type" value="Genomic_DNA"/>
</dbReference>
<protein>
    <submittedName>
        <fullName evidence="1">Uncharacterized protein</fullName>
    </submittedName>
</protein>
<name>A0A0F9BCD4_9ZZZZ</name>
<proteinExistence type="predicted"/>
<organism evidence="1">
    <name type="scientific">marine sediment metagenome</name>
    <dbReference type="NCBI Taxonomy" id="412755"/>
    <lineage>
        <taxon>unclassified sequences</taxon>
        <taxon>metagenomes</taxon>
        <taxon>ecological metagenomes</taxon>
    </lineage>
</organism>
<gene>
    <name evidence="1" type="ORF">LCGC14_2464070</name>
</gene>
<accession>A0A0F9BCD4</accession>
<comment type="caution">
    <text evidence="1">The sequence shown here is derived from an EMBL/GenBank/DDBJ whole genome shotgun (WGS) entry which is preliminary data.</text>
</comment>
<dbReference type="AlphaFoldDB" id="A0A0F9BCD4"/>